<feature type="transmembrane region" description="Helical" evidence="9">
    <location>
        <begin position="128"/>
        <end position="148"/>
    </location>
</feature>
<dbReference type="InterPro" id="IPR011701">
    <property type="entry name" value="MFS"/>
</dbReference>
<dbReference type="SUPFAM" id="SSF103473">
    <property type="entry name" value="MFS general substrate transporter"/>
    <property type="match status" value="1"/>
</dbReference>
<keyword evidence="6 9" id="KW-1133">Transmembrane helix</keyword>
<dbReference type="PANTHER" id="PTHR23501:SF197">
    <property type="entry name" value="COMD"/>
    <property type="match status" value="1"/>
</dbReference>
<dbReference type="PRINTS" id="PR01036">
    <property type="entry name" value="TCRTETB"/>
</dbReference>
<protein>
    <submittedName>
        <fullName evidence="11">MFS transporter</fullName>
    </submittedName>
</protein>
<dbReference type="EMBL" id="BMWH01000021">
    <property type="protein sequence ID" value="GHA02352.1"/>
    <property type="molecule type" value="Genomic_DNA"/>
</dbReference>
<keyword evidence="5 9" id="KW-0812">Transmembrane</keyword>
<feature type="transmembrane region" description="Helical" evidence="9">
    <location>
        <begin position="34"/>
        <end position="56"/>
    </location>
</feature>
<feature type="transmembrane region" description="Helical" evidence="9">
    <location>
        <begin position="291"/>
        <end position="314"/>
    </location>
</feature>
<dbReference type="SUPFAM" id="SSF49478">
    <property type="entry name" value="Cna protein B-type domain"/>
    <property type="match status" value="1"/>
</dbReference>
<feature type="region of interest" description="Disordered" evidence="8">
    <location>
        <begin position="1"/>
        <end position="24"/>
    </location>
</feature>
<dbReference type="Gene3D" id="2.60.40.10">
    <property type="entry name" value="Immunoglobulins"/>
    <property type="match status" value="1"/>
</dbReference>
<comment type="caution">
    <text evidence="11">The sequence shown here is derived from an EMBL/GenBank/DDBJ whole genome shotgun (WGS) entry which is preliminary data.</text>
</comment>
<dbReference type="Gene3D" id="1.20.1720.10">
    <property type="entry name" value="Multidrug resistance protein D"/>
    <property type="match status" value="1"/>
</dbReference>
<dbReference type="Gene3D" id="2.60.40.1120">
    <property type="entry name" value="Carboxypeptidase-like, regulatory domain"/>
    <property type="match status" value="2"/>
</dbReference>
<keyword evidence="7 9" id="KW-0472">Membrane</keyword>
<evidence type="ECO:0000256" key="8">
    <source>
        <dbReference type="SAM" id="MobiDB-lite"/>
    </source>
</evidence>
<dbReference type="InterPro" id="IPR008969">
    <property type="entry name" value="CarboxyPept-like_regulatory"/>
</dbReference>
<evidence type="ECO:0000313" key="11">
    <source>
        <dbReference type="EMBL" id="GHA02352.1"/>
    </source>
</evidence>
<evidence type="ECO:0000256" key="9">
    <source>
        <dbReference type="SAM" id="Phobius"/>
    </source>
</evidence>
<comment type="subcellular location">
    <subcellularLocation>
        <location evidence="1">Cell membrane</location>
        <topology evidence="1">Multi-pass membrane protein</topology>
    </subcellularLocation>
</comment>
<evidence type="ECO:0000256" key="6">
    <source>
        <dbReference type="ARBA" id="ARBA00022989"/>
    </source>
</evidence>
<evidence type="ECO:0000313" key="12">
    <source>
        <dbReference type="Proteomes" id="UP000623010"/>
    </source>
</evidence>
<feature type="transmembrane region" description="Helical" evidence="9">
    <location>
        <begin position="494"/>
        <end position="516"/>
    </location>
</feature>
<evidence type="ECO:0000259" key="10">
    <source>
        <dbReference type="PROSITE" id="PS50850"/>
    </source>
</evidence>
<dbReference type="InterPro" id="IPR020846">
    <property type="entry name" value="MFS_dom"/>
</dbReference>
<organism evidence="11 12">
    <name type="scientific">Streptomyces echinoruber</name>
    <dbReference type="NCBI Taxonomy" id="68898"/>
    <lineage>
        <taxon>Bacteria</taxon>
        <taxon>Bacillati</taxon>
        <taxon>Actinomycetota</taxon>
        <taxon>Actinomycetes</taxon>
        <taxon>Kitasatosporales</taxon>
        <taxon>Streptomycetaceae</taxon>
        <taxon>Streptomyces</taxon>
    </lineage>
</organism>
<feature type="transmembrane region" description="Helical" evidence="9">
    <location>
        <begin position="355"/>
        <end position="374"/>
    </location>
</feature>
<dbReference type="RefSeq" id="WP_190059471.1">
    <property type="nucleotide sequence ID" value="NZ_BMWH01000021.1"/>
</dbReference>
<sequence>MATTTPAGVRAHAKHGGGSSGGAPMTHRQIMEALSGLLLGMFVAILSSTIVSNALPRIITDLGGGQSAYTWVVTAALLSMTASTPLWGKLADLFSKKVLVQIALVVFVVGSAAAGLSQNPGMLIACRVLQGIGTGGLSALAQIVMAAMISPRERGRYSGYLGATFAVATVGGPLLGGVITDTSWLGWRWCFYVGVPFAVIALIVLQKTLHLPVVKRDVKVDWGGAFLISAAVSLLLVWVTFAGDKYDWLSWQTCAMVAGSVVLGALFVLVEAKASEPIIPLRLFRNRTITLASLASLFVGIAMFSGTVFFSQYFQLARDKSPTMSGVMTIPMIGGLFVSSTVSGQFITRTGRWKAWLVSGGVLVTAGLGLLGTIRYDTAYGKTAVFMALLGLGIGMMMQNLVLCTQNQVAPTDLGSASSTVTFFRSLGGAVGVSALGAVMAHRITDYVKDGLAALGPKYAALASGGDSSGSSLPDMDKLPAPLRTVMESAYGHGIADVFLIAACLAAVAFLVTLFIKEVPLRTKGALAQAAEAESAQAGAPVETAATPAVAEAQSPAAAAAAPAGAQAPVPAATASGAGPAGTGAEGAQRLAAVATAAPGAAGGPGGGVPVRGFVRGAEGAPVPQAAVTLISLAGRQLGRSVAQADGSYALDAPGAGSYVLIASADGFQPQASTVVVGGEPVSYDVLLSGTSGLSGVVRAAQTRQPVKDAMVVVTDVRGELLAGATTGEHGEFSFTELVPGTVTVAVNADGFRPRALPVEIGATGVTRIEVDLAPGARVRGVIRSPHGPLADARVTLVDAAGNVVGTATTGADGAYAFTDLDGGEYTVIATGYPPVATALTVTGPGVDGHDIELAHPSE</sequence>
<accession>A0A918RJD9</accession>
<dbReference type="InterPro" id="IPR013783">
    <property type="entry name" value="Ig-like_fold"/>
</dbReference>
<feature type="transmembrane region" description="Helical" evidence="9">
    <location>
        <begin position="160"/>
        <end position="180"/>
    </location>
</feature>
<evidence type="ECO:0000256" key="7">
    <source>
        <dbReference type="ARBA" id="ARBA00023136"/>
    </source>
</evidence>
<dbReference type="AlphaFoldDB" id="A0A918RJD9"/>
<dbReference type="CDD" id="cd17502">
    <property type="entry name" value="MFS_Azr1_MDR_like"/>
    <property type="match status" value="1"/>
</dbReference>
<dbReference type="FunFam" id="2.60.40.1120:FF:000002">
    <property type="entry name" value="MFS transporter"/>
    <property type="match status" value="1"/>
</dbReference>
<dbReference type="Proteomes" id="UP000623010">
    <property type="component" value="Unassembled WGS sequence"/>
</dbReference>
<feature type="transmembrane region" description="Helical" evidence="9">
    <location>
        <begin position="380"/>
        <end position="398"/>
    </location>
</feature>
<keyword evidence="4" id="KW-1003">Cell membrane</keyword>
<feature type="transmembrane region" description="Helical" evidence="9">
    <location>
        <begin position="225"/>
        <end position="243"/>
    </location>
</feature>
<dbReference type="GO" id="GO:0005886">
    <property type="term" value="C:plasma membrane"/>
    <property type="evidence" value="ECO:0007669"/>
    <property type="project" value="UniProtKB-SubCell"/>
</dbReference>
<comment type="similarity">
    <text evidence="2">Belongs to the major facilitator superfamily. TCR/Tet family.</text>
</comment>
<feature type="transmembrane region" description="Helical" evidence="9">
    <location>
        <begin position="326"/>
        <end position="348"/>
    </location>
</feature>
<dbReference type="InterPro" id="IPR036259">
    <property type="entry name" value="MFS_trans_sf"/>
</dbReference>
<dbReference type="GO" id="GO:0005975">
    <property type="term" value="P:carbohydrate metabolic process"/>
    <property type="evidence" value="ECO:0007669"/>
    <property type="project" value="UniProtKB-ARBA"/>
</dbReference>
<feature type="transmembrane region" description="Helical" evidence="9">
    <location>
        <begin position="98"/>
        <end position="116"/>
    </location>
</feature>
<evidence type="ECO:0000256" key="1">
    <source>
        <dbReference type="ARBA" id="ARBA00004651"/>
    </source>
</evidence>
<evidence type="ECO:0000256" key="3">
    <source>
        <dbReference type="ARBA" id="ARBA00022448"/>
    </source>
</evidence>
<reference evidence="11" key="2">
    <citation type="submission" date="2020-09" db="EMBL/GenBank/DDBJ databases">
        <authorList>
            <person name="Sun Q."/>
            <person name="Ohkuma M."/>
        </authorList>
    </citation>
    <scope>NUCLEOTIDE SEQUENCE</scope>
    <source>
        <strain evidence="11">JCM 5016</strain>
    </source>
</reference>
<dbReference type="FunFam" id="1.20.1720.10:FF:000004">
    <property type="entry name" value="EmrB/QacA family drug resistance transporter"/>
    <property type="match status" value="1"/>
</dbReference>
<keyword evidence="12" id="KW-1185">Reference proteome</keyword>
<evidence type="ECO:0000256" key="2">
    <source>
        <dbReference type="ARBA" id="ARBA00007520"/>
    </source>
</evidence>
<reference evidence="11" key="1">
    <citation type="journal article" date="2014" name="Int. J. Syst. Evol. Microbiol.">
        <title>Complete genome sequence of Corynebacterium casei LMG S-19264T (=DSM 44701T), isolated from a smear-ripened cheese.</title>
        <authorList>
            <consortium name="US DOE Joint Genome Institute (JGI-PGF)"/>
            <person name="Walter F."/>
            <person name="Albersmeier A."/>
            <person name="Kalinowski J."/>
            <person name="Ruckert C."/>
        </authorList>
    </citation>
    <scope>NUCLEOTIDE SEQUENCE</scope>
    <source>
        <strain evidence="11">JCM 5016</strain>
    </source>
</reference>
<dbReference type="Gene3D" id="1.20.1250.20">
    <property type="entry name" value="MFS general substrate transporter like domains"/>
    <property type="match status" value="1"/>
</dbReference>
<evidence type="ECO:0000256" key="5">
    <source>
        <dbReference type="ARBA" id="ARBA00022692"/>
    </source>
</evidence>
<feature type="domain" description="Major facilitator superfamily (MFS) profile" evidence="10">
    <location>
        <begin position="33"/>
        <end position="521"/>
    </location>
</feature>
<feature type="transmembrane region" description="Helical" evidence="9">
    <location>
        <begin position="68"/>
        <end position="86"/>
    </location>
</feature>
<keyword evidence="3" id="KW-0813">Transport</keyword>
<feature type="transmembrane region" description="Helical" evidence="9">
    <location>
        <begin position="249"/>
        <end position="270"/>
    </location>
</feature>
<gene>
    <name evidence="11" type="ORF">GCM10010389_47200</name>
</gene>
<name>A0A918RJD9_9ACTN</name>
<dbReference type="Pfam" id="PF07690">
    <property type="entry name" value="MFS_1"/>
    <property type="match status" value="1"/>
</dbReference>
<dbReference type="PANTHER" id="PTHR23501">
    <property type="entry name" value="MAJOR FACILITATOR SUPERFAMILY"/>
    <property type="match status" value="1"/>
</dbReference>
<evidence type="ECO:0000256" key="4">
    <source>
        <dbReference type="ARBA" id="ARBA00022475"/>
    </source>
</evidence>
<dbReference type="SUPFAM" id="SSF49464">
    <property type="entry name" value="Carboxypeptidase regulatory domain-like"/>
    <property type="match status" value="2"/>
</dbReference>
<dbReference type="GO" id="GO:0022857">
    <property type="term" value="F:transmembrane transporter activity"/>
    <property type="evidence" value="ECO:0007669"/>
    <property type="project" value="InterPro"/>
</dbReference>
<feature type="transmembrane region" description="Helical" evidence="9">
    <location>
        <begin position="186"/>
        <end position="205"/>
    </location>
</feature>
<proteinExistence type="inferred from homology"/>
<dbReference type="Pfam" id="PF13620">
    <property type="entry name" value="CarboxypepD_reg"/>
    <property type="match status" value="3"/>
</dbReference>
<dbReference type="PROSITE" id="PS50850">
    <property type="entry name" value="MFS"/>
    <property type="match status" value="1"/>
</dbReference>